<dbReference type="GeneID" id="55969167"/>
<dbReference type="RefSeq" id="XP_035319153.1">
    <property type="nucleotide sequence ID" value="XM_035464915.1"/>
</dbReference>
<feature type="compositionally biased region" description="Acidic residues" evidence="1">
    <location>
        <begin position="105"/>
        <end position="123"/>
    </location>
</feature>
<organism evidence="2 3">
    <name type="scientific">Geosmithia morbida</name>
    <dbReference type="NCBI Taxonomy" id="1094350"/>
    <lineage>
        <taxon>Eukaryota</taxon>
        <taxon>Fungi</taxon>
        <taxon>Dikarya</taxon>
        <taxon>Ascomycota</taxon>
        <taxon>Pezizomycotina</taxon>
        <taxon>Sordariomycetes</taxon>
        <taxon>Hypocreomycetidae</taxon>
        <taxon>Hypocreales</taxon>
        <taxon>Bionectriaceae</taxon>
        <taxon>Geosmithia</taxon>
    </lineage>
</organism>
<dbReference type="EMBL" id="JAANYQ010000016">
    <property type="protein sequence ID" value="KAF4120501.1"/>
    <property type="molecule type" value="Genomic_DNA"/>
</dbReference>
<feature type="compositionally biased region" description="Low complexity" evidence="1">
    <location>
        <begin position="87"/>
        <end position="104"/>
    </location>
</feature>
<feature type="compositionally biased region" description="Low complexity" evidence="1">
    <location>
        <begin position="178"/>
        <end position="192"/>
    </location>
</feature>
<feature type="compositionally biased region" description="Basic and acidic residues" evidence="1">
    <location>
        <begin position="135"/>
        <end position="145"/>
    </location>
</feature>
<evidence type="ECO:0000256" key="1">
    <source>
        <dbReference type="SAM" id="MobiDB-lite"/>
    </source>
</evidence>
<feature type="region of interest" description="Disordered" evidence="1">
    <location>
        <begin position="43"/>
        <end position="63"/>
    </location>
</feature>
<feature type="compositionally biased region" description="Polar residues" evidence="1">
    <location>
        <begin position="43"/>
        <end position="52"/>
    </location>
</feature>
<sequence>MVLLTAHCSLPTAHCPLLTAHCSGPTQRVTPWLSRTPYSVVHTSETSTQAPTDHQAAAPAVPARSALRASRLVDSKATAHLAGKIESSQPPLAPSAAPHDVYLSSEEDASSSADDFSDYDLDSDSDHQVASTSTVHDHDDSRHSHEVTARAVSIVFHGKPSLVNLPPRSASAPPTINTTTTTDRQQQQQHQQHQQRRRISPPLPTASTATSVTADRRLSTATMMPPVRPWAVSRAGTPRPTTVIAPSISSPTMPSFLGLDPYDRSRKQQAGSDAAARERRSVDIARLPPSKSAGSMLRRTLTLAKKHSRPALGQTSTQPSESPLLRRPGTAHSHPPEMLSSPMSGGSDRDGNRCSTPPAGHRPPRRASTSADPRPPATMSDRSDSRLARGHSRLRSSLSISMRRA</sequence>
<feature type="compositionally biased region" description="Low complexity" evidence="1">
    <location>
        <begin position="395"/>
        <end position="405"/>
    </location>
</feature>
<dbReference type="OrthoDB" id="4838114at2759"/>
<feature type="region of interest" description="Disordered" evidence="1">
    <location>
        <begin position="83"/>
        <end position="145"/>
    </location>
</feature>
<keyword evidence="3" id="KW-1185">Reference proteome</keyword>
<dbReference type="Proteomes" id="UP000749293">
    <property type="component" value="Unassembled WGS sequence"/>
</dbReference>
<evidence type="ECO:0000313" key="2">
    <source>
        <dbReference type="EMBL" id="KAF4120501.1"/>
    </source>
</evidence>
<evidence type="ECO:0000313" key="3">
    <source>
        <dbReference type="Proteomes" id="UP000749293"/>
    </source>
</evidence>
<accession>A0A9P4YP17</accession>
<comment type="caution">
    <text evidence="2">The sequence shown here is derived from an EMBL/GenBank/DDBJ whole genome shotgun (WGS) entry which is preliminary data.</text>
</comment>
<name>A0A9P4YP17_9HYPO</name>
<gene>
    <name evidence="2" type="ORF">GMORB2_2939</name>
</gene>
<protein>
    <submittedName>
        <fullName evidence="2">Uncharacterized protein</fullName>
    </submittedName>
</protein>
<reference evidence="2" key="1">
    <citation type="submission" date="2020-03" db="EMBL/GenBank/DDBJ databases">
        <title>Site-based positive gene gene selection in Geosmithia morbida across the United States reveals a broad range of putative effectors and factors for local host and environmental adapation.</title>
        <authorList>
            <person name="Onufrak A."/>
            <person name="Murdoch R.W."/>
            <person name="Gazis R."/>
            <person name="Huff M."/>
            <person name="Staton M."/>
            <person name="Klingeman W."/>
            <person name="Hadziabdic D."/>
        </authorList>
    </citation>
    <scope>NUCLEOTIDE SEQUENCE</scope>
    <source>
        <strain evidence="2">1262</strain>
    </source>
</reference>
<feature type="region of interest" description="Disordered" evidence="1">
    <location>
        <begin position="160"/>
        <end position="405"/>
    </location>
</feature>
<proteinExistence type="predicted"/>
<dbReference type="AlphaFoldDB" id="A0A9P4YP17"/>